<dbReference type="InterPro" id="IPR009057">
    <property type="entry name" value="Homeodomain-like_sf"/>
</dbReference>
<evidence type="ECO:0000313" key="2">
    <source>
        <dbReference type="EMBL" id="ESA13828.1"/>
    </source>
</evidence>
<dbReference type="SUPFAM" id="SSF46689">
    <property type="entry name" value="Homeodomain-like"/>
    <property type="match status" value="1"/>
</dbReference>
<name>U9U5G0_RHIID</name>
<accession>U9U5G0</accession>
<gene>
    <name evidence="2" type="ORF">GLOINDRAFT_78764</name>
</gene>
<dbReference type="InterPro" id="IPR057667">
    <property type="entry name" value="HTH_SB"/>
</dbReference>
<dbReference type="InterPro" id="IPR036388">
    <property type="entry name" value="WH-like_DNA-bd_sf"/>
</dbReference>
<dbReference type="STRING" id="747089.U9U5G0"/>
<feature type="domain" description="Sleeping Beauty transposase HTH" evidence="1">
    <location>
        <begin position="1"/>
        <end position="51"/>
    </location>
</feature>
<evidence type="ECO:0000259" key="1">
    <source>
        <dbReference type="Pfam" id="PF25787"/>
    </source>
</evidence>
<protein>
    <recommendedName>
        <fullName evidence="1">Sleeping Beauty transposase HTH domain-containing protein</fullName>
    </recommendedName>
</protein>
<dbReference type="HOGENOM" id="CLU_033666_16_6_1"/>
<proteinExistence type="predicted"/>
<dbReference type="EMBL" id="KI283536">
    <property type="protein sequence ID" value="ESA13828.1"/>
    <property type="molecule type" value="Genomic_DNA"/>
</dbReference>
<dbReference type="AlphaFoldDB" id="U9U5G0"/>
<organism evidence="2">
    <name type="scientific">Rhizophagus irregularis (strain DAOM 181602 / DAOM 197198 / MUCL 43194)</name>
    <name type="common">Arbuscular mycorrhizal fungus</name>
    <name type="synonym">Glomus intraradices</name>
    <dbReference type="NCBI Taxonomy" id="747089"/>
    <lineage>
        <taxon>Eukaryota</taxon>
        <taxon>Fungi</taxon>
        <taxon>Fungi incertae sedis</taxon>
        <taxon>Mucoromycota</taxon>
        <taxon>Glomeromycotina</taxon>
        <taxon>Glomeromycetes</taxon>
        <taxon>Glomerales</taxon>
        <taxon>Glomeraceae</taxon>
        <taxon>Rhizophagus</taxon>
    </lineage>
</organism>
<sequence>MVKTKELSNFERGRIIGLHEAGDSEKTISRKTGYEKTTIHNIITKYHKTGALTVAL</sequence>
<reference evidence="2" key="1">
    <citation type="submission" date="2013-07" db="EMBL/GenBank/DDBJ databases">
        <title>The genome of an arbuscular mycorrhizal fungus provides insights into the evolution of the oldest plant symbiosis.</title>
        <authorList>
            <consortium name="DOE Joint Genome Institute"/>
            <person name="Tisserant E."/>
            <person name="Malbreil M."/>
            <person name="Kuo A."/>
            <person name="Kohler A."/>
            <person name="Symeonidi A."/>
            <person name="Balestrini R."/>
            <person name="Charron P."/>
            <person name="Duensing N."/>
            <person name="Frei-dit-Frey N."/>
            <person name="Gianinazzi-Pearson V."/>
            <person name="Gilbert B."/>
            <person name="Handa Y."/>
            <person name="Hijri M."/>
            <person name="Kaul R."/>
            <person name="Kawaguchi M."/>
            <person name="Krajinski F."/>
            <person name="Lammers P."/>
            <person name="Lapierre D."/>
            <person name="Masclaux F.G."/>
            <person name="Murat C."/>
            <person name="Morin E."/>
            <person name="Ndikumana S."/>
            <person name="Pagni M."/>
            <person name="Petitpierre D."/>
            <person name="Requena N."/>
            <person name="Rosikiewicz P."/>
            <person name="Riley R."/>
            <person name="Saito K."/>
            <person name="San Clemente H."/>
            <person name="Shapiro H."/>
            <person name="van Tuinen D."/>
            <person name="Becard G."/>
            <person name="Bonfante P."/>
            <person name="Paszkowski U."/>
            <person name="Shachar-Hill Y."/>
            <person name="Young J.P."/>
            <person name="Sanders I.R."/>
            <person name="Henrissat B."/>
            <person name="Rensing S.A."/>
            <person name="Grigoriev I.V."/>
            <person name="Corradi N."/>
            <person name="Roux C."/>
            <person name="Martin F."/>
        </authorList>
    </citation>
    <scope>NUCLEOTIDE SEQUENCE</scope>
    <source>
        <strain evidence="2">DAOM 197198</strain>
    </source>
</reference>
<dbReference type="Pfam" id="PF25787">
    <property type="entry name" value="HTH_SB"/>
    <property type="match status" value="1"/>
</dbReference>
<dbReference type="Gene3D" id="1.10.10.10">
    <property type="entry name" value="Winged helix-like DNA-binding domain superfamily/Winged helix DNA-binding domain"/>
    <property type="match status" value="1"/>
</dbReference>